<keyword evidence="2" id="KW-0472">Membrane</keyword>
<proteinExistence type="predicted"/>
<feature type="transmembrane region" description="Helical" evidence="2">
    <location>
        <begin position="228"/>
        <end position="245"/>
    </location>
</feature>
<dbReference type="Proteomes" id="UP000182692">
    <property type="component" value="Unassembled WGS sequence"/>
</dbReference>
<gene>
    <name evidence="4" type="ORF">SAMN03084138_02049</name>
</gene>
<feature type="domain" description="ImpA N-terminal" evidence="3">
    <location>
        <begin position="13"/>
        <end position="122"/>
    </location>
</feature>
<feature type="compositionally biased region" description="Low complexity" evidence="1">
    <location>
        <begin position="204"/>
        <end position="214"/>
    </location>
</feature>
<evidence type="ECO:0000313" key="4">
    <source>
        <dbReference type="EMBL" id="SFP37760.1"/>
    </source>
</evidence>
<name>A0A1I5PVB3_9GAMM</name>
<dbReference type="AlphaFoldDB" id="A0A1I5PVB3"/>
<accession>A0A1I5PVB3</accession>
<keyword evidence="2" id="KW-0812">Transmembrane</keyword>
<keyword evidence="2" id="KW-1133">Transmembrane helix</keyword>
<dbReference type="PANTHER" id="PTHR37024:SF5">
    <property type="entry name" value="IMPA N-TERMINAL DOMAIN-CONTAINING PROTEIN"/>
    <property type="match status" value="1"/>
</dbReference>
<reference evidence="4 5" key="1">
    <citation type="submission" date="2016-10" db="EMBL/GenBank/DDBJ databases">
        <authorList>
            <person name="de Groot N.N."/>
        </authorList>
    </citation>
    <scope>NUCLEOTIDE SEQUENCE [LARGE SCALE GENOMIC DNA]</scope>
    <source>
        <strain evidence="4 5">DSM 15893</strain>
    </source>
</reference>
<evidence type="ECO:0000313" key="5">
    <source>
        <dbReference type="Proteomes" id="UP000182692"/>
    </source>
</evidence>
<evidence type="ECO:0000256" key="1">
    <source>
        <dbReference type="SAM" id="MobiDB-lite"/>
    </source>
</evidence>
<dbReference type="STRING" id="1121869.SAMN03084138_02049"/>
<feature type="region of interest" description="Disordered" evidence="1">
    <location>
        <begin position="194"/>
        <end position="219"/>
    </location>
</feature>
<dbReference type="PANTHER" id="PTHR37024">
    <property type="entry name" value="TYPE VI SECRETION SYSTEM DUF2094 AND IMPA-RELATED DOMAIN PROTEIN"/>
    <property type="match status" value="1"/>
</dbReference>
<dbReference type="EMBL" id="FOWR01000013">
    <property type="protein sequence ID" value="SFP37760.1"/>
    <property type="molecule type" value="Genomic_DNA"/>
</dbReference>
<evidence type="ECO:0000256" key="2">
    <source>
        <dbReference type="SAM" id="Phobius"/>
    </source>
</evidence>
<organism evidence="4 5">
    <name type="scientific">Enterovibrio norvegicus DSM 15893</name>
    <dbReference type="NCBI Taxonomy" id="1121869"/>
    <lineage>
        <taxon>Bacteria</taxon>
        <taxon>Pseudomonadati</taxon>
        <taxon>Pseudomonadota</taxon>
        <taxon>Gammaproteobacteria</taxon>
        <taxon>Vibrionales</taxon>
        <taxon>Vibrionaceae</taxon>
        <taxon>Enterovibrio</taxon>
    </lineage>
</organism>
<dbReference type="InterPro" id="IPR010657">
    <property type="entry name" value="ImpA_N"/>
</dbReference>
<evidence type="ECO:0000259" key="3">
    <source>
        <dbReference type="Pfam" id="PF06812"/>
    </source>
</evidence>
<dbReference type="Pfam" id="PF06812">
    <property type="entry name" value="ImpA_N"/>
    <property type="match status" value="1"/>
</dbReference>
<protein>
    <submittedName>
        <fullName evidence="4">Type VI secretion system protein VasL</fullName>
    </submittedName>
</protein>
<dbReference type="GeneID" id="35870214"/>
<sequence>MKFYEKMSKIIKRPISEVSSCGINAAETEHFDEVKAQINNKSKIMARVSWPVVEKGTEEILRHHSKDFRCVCYYAVAATHNRGIEGLFDGLNAILDMCLIYWDNGFPKGGKKDARLAAFEWYIENILPTKALILEEKDKAKLELGRSLALDIHEELLKHYGRAAPAFDSLVALFSRRIENLEAKQRASLTLFNQAEPPPPQPLVAPASSEPEAALSQKPSSKKANTPLLLMIALTFFAAFFYIIYQEKQLERLKENIKDYSIERVLSVIRHADTPTELTAIQQPLYERLAAIVNTYGHEPFSVDKSHKVLASIKAFKRLYPESNKAEVLEKAFVSKHAGLVSEWAALNEGFKKARTLFANLKEAGGEEAGIIKSYQYSNTLFPLMGRINFAESEQSLEALDRAQYILNSYQYKINQLRENFEQ</sequence>
<dbReference type="RefSeq" id="WP_244275988.1">
    <property type="nucleotide sequence ID" value="NZ_FOWR01000013.1"/>
</dbReference>